<evidence type="ECO:0000256" key="1">
    <source>
        <dbReference type="SAM" id="Phobius"/>
    </source>
</evidence>
<evidence type="ECO:0000313" key="3">
    <source>
        <dbReference type="Proteomes" id="UP000298061"/>
    </source>
</evidence>
<dbReference type="Pfam" id="PF08636">
    <property type="entry name" value="Pkr1"/>
    <property type="match status" value="1"/>
</dbReference>
<name>A0A4Z0A245_9AGAM</name>
<dbReference type="GO" id="GO:0005789">
    <property type="term" value="C:endoplasmic reticulum membrane"/>
    <property type="evidence" value="ECO:0007669"/>
    <property type="project" value="TreeGrafter"/>
</dbReference>
<feature type="transmembrane region" description="Helical" evidence="1">
    <location>
        <begin position="194"/>
        <end position="216"/>
    </location>
</feature>
<accession>A0A4Z0A245</accession>
<dbReference type="PANTHER" id="PTHR28251:SF1">
    <property type="entry name" value="V-TYPE ATPASE ASSEMBLY FACTOR PKR1"/>
    <property type="match status" value="1"/>
</dbReference>
<dbReference type="GO" id="GO:0070072">
    <property type="term" value="P:vacuolar proton-transporting V-type ATPase complex assembly"/>
    <property type="evidence" value="ECO:0007669"/>
    <property type="project" value="InterPro"/>
</dbReference>
<dbReference type="PANTHER" id="PTHR28251">
    <property type="entry name" value="V-TYPE ATPASE ASSEMBLY FACTOR PKR1"/>
    <property type="match status" value="1"/>
</dbReference>
<keyword evidence="1" id="KW-0812">Transmembrane</keyword>
<gene>
    <name evidence="2" type="ORF">EWM64_g3738</name>
</gene>
<sequence length="263" mass="28459">MTSLFPLPSPSLPPFATLLIKGPFHASAPIHLCLTHVASRPDTRALVLTPSQEKWRKSLCDFNDDWLNECGGFGAVSQMLSKVDIFYPPTTSHVALLLSMFRVSDISEEMAFNSRTTLDAPPSLIVLHELSAYFLDENASCSALEAKSFNLEAASNSTQDISLLAVMAAVDDGNGNDESFVSNILTPGSSLNPAFLLILDAAFAFLFMVLVSVAILTSGNIHLLALIAIELALWASVKWFVNELNNTPVTPLDTKAEETKKTS</sequence>
<reference evidence="2 3" key="1">
    <citation type="submission" date="2019-02" db="EMBL/GenBank/DDBJ databases">
        <title>Genome sequencing of the rare red list fungi Hericium alpestre (H. flagellum).</title>
        <authorList>
            <person name="Buettner E."/>
            <person name="Kellner H."/>
        </authorList>
    </citation>
    <scope>NUCLEOTIDE SEQUENCE [LARGE SCALE GENOMIC DNA]</scope>
    <source>
        <strain evidence="2 3">DSM 108284</strain>
    </source>
</reference>
<dbReference type="AlphaFoldDB" id="A0A4Z0A245"/>
<dbReference type="STRING" id="135208.A0A4Z0A245"/>
<keyword evidence="1" id="KW-1133">Transmembrane helix</keyword>
<dbReference type="InterPro" id="IPR013945">
    <property type="entry name" value="Pkr1"/>
</dbReference>
<dbReference type="OrthoDB" id="3224367at2759"/>
<protein>
    <submittedName>
        <fullName evidence="2">Uncharacterized protein</fullName>
    </submittedName>
</protein>
<dbReference type="EMBL" id="SFCI01000363">
    <property type="protein sequence ID" value="TFY80281.1"/>
    <property type="molecule type" value="Genomic_DNA"/>
</dbReference>
<comment type="caution">
    <text evidence="2">The sequence shown here is derived from an EMBL/GenBank/DDBJ whole genome shotgun (WGS) entry which is preliminary data.</text>
</comment>
<keyword evidence="3" id="KW-1185">Reference proteome</keyword>
<evidence type="ECO:0000313" key="2">
    <source>
        <dbReference type="EMBL" id="TFY80281.1"/>
    </source>
</evidence>
<dbReference type="Proteomes" id="UP000298061">
    <property type="component" value="Unassembled WGS sequence"/>
</dbReference>
<keyword evidence="1" id="KW-0472">Membrane</keyword>
<organism evidence="2 3">
    <name type="scientific">Hericium alpestre</name>
    <dbReference type="NCBI Taxonomy" id="135208"/>
    <lineage>
        <taxon>Eukaryota</taxon>
        <taxon>Fungi</taxon>
        <taxon>Dikarya</taxon>
        <taxon>Basidiomycota</taxon>
        <taxon>Agaricomycotina</taxon>
        <taxon>Agaricomycetes</taxon>
        <taxon>Russulales</taxon>
        <taxon>Hericiaceae</taxon>
        <taxon>Hericium</taxon>
    </lineage>
</organism>
<proteinExistence type="predicted"/>